<keyword evidence="5 14" id="KW-0812">Transmembrane</keyword>
<dbReference type="AlphaFoldDB" id="A0ABD3R254"/>
<evidence type="ECO:0000256" key="8">
    <source>
        <dbReference type="ARBA" id="ARBA00023136"/>
    </source>
</evidence>
<evidence type="ECO:0000256" key="5">
    <source>
        <dbReference type="ARBA" id="ARBA00022692"/>
    </source>
</evidence>
<dbReference type="PANTHER" id="PTHR12424:SF19">
    <property type="entry name" value="INTEGRASE ZINC-BINDING DOMAIN-CONTAINING PROTEIN"/>
    <property type="match status" value="1"/>
</dbReference>
<dbReference type="GO" id="GO:0034707">
    <property type="term" value="C:chloride channel complex"/>
    <property type="evidence" value="ECO:0007669"/>
    <property type="project" value="UniProtKB-KW"/>
</dbReference>
<keyword evidence="10" id="KW-0325">Glycoprotein</keyword>
<dbReference type="EMBL" id="JABMIG020000001">
    <property type="protein sequence ID" value="KAL3805846.1"/>
    <property type="molecule type" value="Genomic_DNA"/>
</dbReference>
<evidence type="ECO:0000256" key="2">
    <source>
        <dbReference type="ARBA" id="ARBA00009849"/>
    </source>
</evidence>
<dbReference type="InterPro" id="IPR006990">
    <property type="entry name" value="Tweety"/>
</dbReference>
<dbReference type="GO" id="GO:0005886">
    <property type="term" value="C:plasma membrane"/>
    <property type="evidence" value="ECO:0007669"/>
    <property type="project" value="UniProtKB-SubCell"/>
</dbReference>
<evidence type="ECO:0000256" key="10">
    <source>
        <dbReference type="ARBA" id="ARBA00023180"/>
    </source>
</evidence>
<sequence>MTFEEFIQTSGVNFMHHLPRFGHGSDFSKLFSTKQAEQVDYVIGLWAVSFSVLATFIMWASVILTLGCMGKQRVGFLAGRVRVTSDEKGDFYTPRHLSKLRCFFILLGCGIILCNVAIIGPGLNSMQDATLSTRKLTRDVDDLATQGLLIMDGVSNAERNINKLDMESLLRVEEACPNLAGNVFLNDKKLKSSIATLESAFNNLQSYVDGSDFEDIRQSIDMIMEGTSNVDALVTEVEMNDWIVKMFVLFLNALVCFMIVTTLVSLSGRYLEPLKFITMMLVFPAFVILISSSWIAAAFISFLGISNADFCNGPEESGPDGTVNNILKVFVSNESIIFKAFTYFQSGCATEDPIKDFYKYEDFIQTGISSAQTFLSHVDEVGIDKISSQCGASVSPIIEGIGLVKDNLGILLSALRSTFDLASCSKMTPIYKHAFEGTACTDSAGSLIMMFSLMLGVGVIGMLMIMLRAAMYPCKLVFSPEARFATGDDEDEWEEYQAYLRYMSDFLSYWGDKNEEPSSVKKEDDSTKSSSSSVEEGLPDVVTCETSSSWEVQSFPPSSNPDYTSSCKSPTPQRAQDDFDDELQPLSPKAPLHAPSLTTPTYSLQHTSPTNRPVYDINDECQPLSPDTPAIQPTSMKSESRHGRLRTPDFLSPGTFRRWRRNDVEDYATLDDGIPETPLMVSPKENGGTSYLSKALNMTNFMSPLEKRVHSPGSVENPAKNKYF</sequence>
<feature type="region of interest" description="Disordered" evidence="13">
    <location>
        <begin position="516"/>
        <end position="614"/>
    </location>
</feature>
<feature type="compositionally biased region" description="Polar residues" evidence="13">
    <location>
        <begin position="596"/>
        <end position="611"/>
    </location>
</feature>
<dbReference type="PANTHER" id="PTHR12424">
    <property type="entry name" value="TWEETY-RELATED"/>
    <property type="match status" value="1"/>
</dbReference>
<dbReference type="Proteomes" id="UP001516023">
    <property type="component" value="Unassembled WGS sequence"/>
</dbReference>
<keyword evidence="7" id="KW-0406">Ion transport</keyword>
<keyword evidence="12" id="KW-0407">Ion channel</keyword>
<proteinExistence type="inferred from homology"/>
<reference evidence="15 16" key="1">
    <citation type="journal article" date="2020" name="G3 (Bethesda)">
        <title>Improved Reference Genome for Cyclotella cryptica CCMP332, a Model for Cell Wall Morphogenesis, Salinity Adaptation, and Lipid Production in Diatoms (Bacillariophyta).</title>
        <authorList>
            <person name="Roberts W.R."/>
            <person name="Downey K.M."/>
            <person name="Ruck E.C."/>
            <person name="Traller J.C."/>
            <person name="Alverson A.J."/>
        </authorList>
    </citation>
    <scope>NUCLEOTIDE SEQUENCE [LARGE SCALE GENOMIC DNA]</scope>
    <source>
        <strain evidence="15 16">CCMP332</strain>
    </source>
</reference>
<keyword evidence="8 14" id="KW-0472">Membrane</keyword>
<feature type="transmembrane region" description="Helical" evidence="14">
    <location>
        <begin position="447"/>
        <end position="467"/>
    </location>
</feature>
<feature type="region of interest" description="Disordered" evidence="13">
    <location>
        <begin position="626"/>
        <end position="649"/>
    </location>
</feature>
<evidence type="ECO:0000256" key="9">
    <source>
        <dbReference type="ARBA" id="ARBA00023173"/>
    </source>
</evidence>
<accession>A0ABD3R254</accession>
<evidence type="ECO:0000313" key="15">
    <source>
        <dbReference type="EMBL" id="KAL3805846.1"/>
    </source>
</evidence>
<comment type="subcellular location">
    <subcellularLocation>
        <location evidence="1">Cell membrane</location>
        <topology evidence="1">Multi-pass membrane protein</topology>
    </subcellularLocation>
</comment>
<organism evidence="15 16">
    <name type="scientific">Cyclotella cryptica</name>
    <dbReference type="NCBI Taxonomy" id="29204"/>
    <lineage>
        <taxon>Eukaryota</taxon>
        <taxon>Sar</taxon>
        <taxon>Stramenopiles</taxon>
        <taxon>Ochrophyta</taxon>
        <taxon>Bacillariophyta</taxon>
        <taxon>Coscinodiscophyceae</taxon>
        <taxon>Thalassiosirophycidae</taxon>
        <taxon>Stephanodiscales</taxon>
        <taxon>Stephanodiscaceae</taxon>
        <taxon>Cyclotella</taxon>
    </lineage>
</organism>
<evidence type="ECO:0000256" key="12">
    <source>
        <dbReference type="ARBA" id="ARBA00023303"/>
    </source>
</evidence>
<protein>
    <recommendedName>
        <fullName evidence="17">Protein tweety homolog</fullName>
    </recommendedName>
</protein>
<feature type="transmembrane region" description="Helical" evidence="14">
    <location>
        <begin position="102"/>
        <end position="123"/>
    </location>
</feature>
<keyword evidence="6 14" id="KW-1133">Transmembrane helix</keyword>
<keyword evidence="11" id="KW-0868">Chloride</keyword>
<evidence type="ECO:0008006" key="17">
    <source>
        <dbReference type="Google" id="ProtNLM"/>
    </source>
</evidence>
<evidence type="ECO:0000256" key="13">
    <source>
        <dbReference type="SAM" id="MobiDB-lite"/>
    </source>
</evidence>
<feature type="transmembrane region" description="Helical" evidence="14">
    <location>
        <begin position="242"/>
        <end position="264"/>
    </location>
</feature>
<feature type="transmembrane region" description="Helical" evidence="14">
    <location>
        <begin position="41"/>
        <end position="66"/>
    </location>
</feature>
<feature type="compositionally biased region" description="Polar residues" evidence="13">
    <location>
        <begin position="544"/>
        <end position="574"/>
    </location>
</feature>
<evidence type="ECO:0000256" key="6">
    <source>
        <dbReference type="ARBA" id="ARBA00022989"/>
    </source>
</evidence>
<dbReference type="GO" id="GO:0005254">
    <property type="term" value="F:chloride channel activity"/>
    <property type="evidence" value="ECO:0007669"/>
    <property type="project" value="UniProtKB-KW"/>
</dbReference>
<feature type="transmembrane region" description="Helical" evidence="14">
    <location>
        <begin position="276"/>
        <end position="305"/>
    </location>
</feature>
<comment type="caution">
    <text evidence="15">The sequence shown here is derived from an EMBL/GenBank/DDBJ whole genome shotgun (WGS) entry which is preliminary data.</text>
</comment>
<evidence type="ECO:0000256" key="11">
    <source>
        <dbReference type="ARBA" id="ARBA00023214"/>
    </source>
</evidence>
<name>A0ABD3R254_9STRA</name>
<keyword evidence="9" id="KW-0869">Chloride channel</keyword>
<feature type="compositionally biased region" description="Basic and acidic residues" evidence="13">
    <location>
        <begin position="516"/>
        <end position="527"/>
    </location>
</feature>
<comment type="similarity">
    <text evidence="2">Belongs to the tweety family.</text>
</comment>
<evidence type="ECO:0000256" key="7">
    <source>
        <dbReference type="ARBA" id="ARBA00023065"/>
    </source>
</evidence>
<keyword evidence="3" id="KW-0813">Transport</keyword>
<evidence type="ECO:0000256" key="4">
    <source>
        <dbReference type="ARBA" id="ARBA00022475"/>
    </source>
</evidence>
<keyword evidence="16" id="KW-1185">Reference proteome</keyword>
<evidence type="ECO:0000313" key="16">
    <source>
        <dbReference type="Proteomes" id="UP001516023"/>
    </source>
</evidence>
<evidence type="ECO:0000256" key="1">
    <source>
        <dbReference type="ARBA" id="ARBA00004651"/>
    </source>
</evidence>
<evidence type="ECO:0000256" key="14">
    <source>
        <dbReference type="SAM" id="Phobius"/>
    </source>
</evidence>
<gene>
    <name evidence="15" type="ORF">HJC23_007807</name>
</gene>
<keyword evidence="4" id="KW-1003">Cell membrane</keyword>
<evidence type="ECO:0000256" key="3">
    <source>
        <dbReference type="ARBA" id="ARBA00022448"/>
    </source>
</evidence>